<dbReference type="Pfam" id="PF10164">
    <property type="entry name" value="BRI3"/>
    <property type="match status" value="1"/>
</dbReference>
<organism evidence="3 4">
    <name type="scientific">Fibroporia radiculosa</name>
    <dbReference type="NCBI Taxonomy" id="599839"/>
    <lineage>
        <taxon>Eukaryota</taxon>
        <taxon>Fungi</taxon>
        <taxon>Dikarya</taxon>
        <taxon>Basidiomycota</taxon>
        <taxon>Agaricomycotina</taxon>
        <taxon>Agaricomycetes</taxon>
        <taxon>Polyporales</taxon>
        <taxon>Fibroporiaceae</taxon>
        <taxon>Fibroporia</taxon>
    </lineage>
</organism>
<dbReference type="EMBL" id="HE797020">
    <property type="protein sequence ID" value="CCM01122.1"/>
    <property type="molecule type" value="Genomic_DNA"/>
</dbReference>
<dbReference type="InterPro" id="IPR019317">
    <property type="entry name" value="BRI3"/>
</dbReference>
<keyword evidence="4" id="KW-1185">Reference proteome</keyword>
<feature type="transmembrane region" description="Helical" evidence="2">
    <location>
        <begin position="136"/>
        <end position="157"/>
    </location>
</feature>
<keyword evidence="2" id="KW-1133">Transmembrane helix</keyword>
<dbReference type="HOGENOM" id="CLU_121057_0_0_1"/>
<dbReference type="AlphaFoldDB" id="J4HVU5"/>
<gene>
    <name evidence="3" type="ORF">FIBRA_03170</name>
</gene>
<reference evidence="3 4" key="1">
    <citation type="journal article" date="2012" name="Appl. Environ. Microbiol.">
        <title>Short-read sequencing for genomic analysis of the brown rot fungus Fibroporia radiculosa.</title>
        <authorList>
            <person name="Tang J.D."/>
            <person name="Perkins A.D."/>
            <person name="Sonstegard T.S."/>
            <person name="Schroeder S.G."/>
            <person name="Burgess S.C."/>
            <person name="Diehl S.V."/>
        </authorList>
    </citation>
    <scope>NUCLEOTIDE SEQUENCE [LARGE SCALE GENOMIC DNA]</scope>
    <source>
        <strain evidence="3 4">TFFH 294</strain>
    </source>
</reference>
<dbReference type="GeneID" id="24096033"/>
<dbReference type="RefSeq" id="XP_012180405.1">
    <property type="nucleotide sequence ID" value="XM_012325015.1"/>
</dbReference>
<feature type="region of interest" description="Disordered" evidence="1">
    <location>
        <begin position="1"/>
        <end position="93"/>
    </location>
</feature>
<sequence>MTGLASVLPSPPQPALLNPPPFAPDTTMILDPNTSQMASSNQNMQAPPSYDAAMREASSGPFVPEGTSKADNVKVPPQPSTTPPAGPAPRMPSMPSTTVYNYVNPITHEHIVSLLPPDHPQMICLQQGGHVPRVQFGILGILAAIFWFPLGVGCCLLDRKVQCARCGALLDEGLCA</sequence>
<dbReference type="STRING" id="599839.J4HVU5"/>
<proteinExistence type="predicted"/>
<feature type="compositionally biased region" description="Pro residues" evidence="1">
    <location>
        <begin position="9"/>
        <end position="23"/>
    </location>
</feature>
<protein>
    <submittedName>
        <fullName evidence="3">Uncharacterized protein</fullName>
    </submittedName>
</protein>
<evidence type="ECO:0000256" key="1">
    <source>
        <dbReference type="SAM" id="MobiDB-lite"/>
    </source>
</evidence>
<feature type="compositionally biased region" description="Pro residues" evidence="1">
    <location>
        <begin position="76"/>
        <end position="92"/>
    </location>
</feature>
<dbReference type="Proteomes" id="UP000006352">
    <property type="component" value="Unassembled WGS sequence"/>
</dbReference>
<keyword evidence="2" id="KW-0472">Membrane</keyword>
<evidence type="ECO:0000256" key="2">
    <source>
        <dbReference type="SAM" id="Phobius"/>
    </source>
</evidence>
<feature type="compositionally biased region" description="Polar residues" evidence="1">
    <location>
        <begin position="32"/>
        <end position="46"/>
    </location>
</feature>
<evidence type="ECO:0000313" key="3">
    <source>
        <dbReference type="EMBL" id="CCM01122.1"/>
    </source>
</evidence>
<name>J4HVU5_9APHY</name>
<dbReference type="InParanoid" id="J4HVU5"/>
<keyword evidence="2" id="KW-0812">Transmembrane</keyword>
<evidence type="ECO:0000313" key="4">
    <source>
        <dbReference type="Proteomes" id="UP000006352"/>
    </source>
</evidence>
<dbReference type="OrthoDB" id="2564984at2759"/>
<accession>J4HVU5</accession>